<dbReference type="EMBL" id="JACIBY010000004">
    <property type="protein sequence ID" value="MBB3838368.1"/>
    <property type="molecule type" value="Genomic_DNA"/>
</dbReference>
<protein>
    <recommendedName>
        <fullName evidence="4">Nuclear transport factor 2 family protein</fullName>
    </recommendedName>
</protein>
<name>A0A7W5ZJD4_9BACT</name>
<evidence type="ECO:0000313" key="3">
    <source>
        <dbReference type="Proteomes" id="UP000541352"/>
    </source>
</evidence>
<feature type="signal peptide" evidence="1">
    <location>
        <begin position="1"/>
        <end position="23"/>
    </location>
</feature>
<feature type="chain" id="PRO_5030584057" description="Nuclear transport factor 2 family protein" evidence="1">
    <location>
        <begin position="24"/>
        <end position="187"/>
    </location>
</feature>
<organism evidence="2 3">
    <name type="scientific">Runella defluvii</name>
    <dbReference type="NCBI Taxonomy" id="370973"/>
    <lineage>
        <taxon>Bacteria</taxon>
        <taxon>Pseudomonadati</taxon>
        <taxon>Bacteroidota</taxon>
        <taxon>Cytophagia</taxon>
        <taxon>Cytophagales</taxon>
        <taxon>Spirosomataceae</taxon>
        <taxon>Runella</taxon>
    </lineage>
</organism>
<dbReference type="PROSITE" id="PS51257">
    <property type="entry name" value="PROKAR_LIPOPROTEIN"/>
    <property type="match status" value="1"/>
</dbReference>
<evidence type="ECO:0000313" key="2">
    <source>
        <dbReference type="EMBL" id="MBB3838368.1"/>
    </source>
</evidence>
<evidence type="ECO:0000256" key="1">
    <source>
        <dbReference type="SAM" id="SignalP"/>
    </source>
</evidence>
<keyword evidence="1" id="KW-0732">Signal</keyword>
<reference evidence="2 3" key="1">
    <citation type="submission" date="2020-08" db="EMBL/GenBank/DDBJ databases">
        <title>Genomic Encyclopedia of Type Strains, Phase IV (KMG-IV): sequencing the most valuable type-strain genomes for metagenomic binning, comparative biology and taxonomic classification.</title>
        <authorList>
            <person name="Goeker M."/>
        </authorList>
    </citation>
    <scope>NUCLEOTIDE SEQUENCE [LARGE SCALE GENOMIC DNA]</scope>
    <source>
        <strain evidence="2 3">DSM 17976</strain>
    </source>
</reference>
<dbReference type="AlphaFoldDB" id="A0A7W5ZJD4"/>
<dbReference type="Gene3D" id="3.10.450.50">
    <property type="match status" value="1"/>
</dbReference>
<sequence length="187" mass="21436">MKKVFSIAHITLLCIGLWLWSLACSSTEQSPSASELPYTIATENYAVLAEKALTYQSDFDWEGCADLLSDDVQYFLPESARPLVGKAAVLAYWRNEPQRVHLQSWQFSHFNHIPVHSHQALPFSGVAGVYVISMFRGELRYVDGHTRTLNLNCCLHFNAQKRIDRWYSYYEHHPMIPTLATLETITL</sequence>
<dbReference type="SUPFAM" id="SSF54427">
    <property type="entry name" value="NTF2-like"/>
    <property type="match status" value="1"/>
</dbReference>
<dbReference type="RefSeq" id="WP_183973740.1">
    <property type="nucleotide sequence ID" value="NZ_JACIBY010000004.1"/>
</dbReference>
<accession>A0A7W5ZJD4</accession>
<dbReference type="Proteomes" id="UP000541352">
    <property type="component" value="Unassembled WGS sequence"/>
</dbReference>
<keyword evidence="3" id="KW-1185">Reference proteome</keyword>
<comment type="caution">
    <text evidence="2">The sequence shown here is derived from an EMBL/GenBank/DDBJ whole genome shotgun (WGS) entry which is preliminary data.</text>
</comment>
<evidence type="ECO:0008006" key="4">
    <source>
        <dbReference type="Google" id="ProtNLM"/>
    </source>
</evidence>
<gene>
    <name evidence="2" type="ORF">FHS57_002373</name>
</gene>
<dbReference type="InterPro" id="IPR032710">
    <property type="entry name" value="NTF2-like_dom_sf"/>
</dbReference>
<proteinExistence type="predicted"/>